<dbReference type="AlphaFoldDB" id="A0A1H8DVJ1"/>
<evidence type="ECO:0000313" key="3">
    <source>
        <dbReference type="Proteomes" id="UP000198984"/>
    </source>
</evidence>
<dbReference type="STRING" id="573321.SAMN04488505_108113"/>
<accession>A0A1H8DVJ1</accession>
<feature type="chain" id="PRO_5011640028" evidence="1">
    <location>
        <begin position="22"/>
        <end position="751"/>
    </location>
</feature>
<name>A0A1H8DVJ1_9BACT</name>
<evidence type="ECO:0000313" key="2">
    <source>
        <dbReference type="EMBL" id="SEN11195.1"/>
    </source>
</evidence>
<keyword evidence="3" id="KW-1185">Reference proteome</keyword>
<protein>
    <submittedName>
        <fullName evidence="2">Uncharacterized protein</fullName>
    </submittedName>
</protein>
<dbReference type="EMBL" id="FOBB01000008">
    <property type="protein sequence ID" value="SEN11195.1"/>
    <property type="molecule type" value="Genomic_DNA"/>
</dbReference>
<gene>
    <name evidence="2" type="ORF">SAMN04488505_108113</name>
</gene>
<proteinExistence type="predicted"/>
<organism evidence="2 3">
    <name type="scientific">Chitinophaga rupis</name>
    <dbReference type="NCBI Taxonomy" id="573321"/>
    <lineage>
        <taxon>Bacteria</taxon>
        <taxon>Pseudomonadati</taxon>
        <taxon>Bacteroidota</taxon>
        <taxon>Chitinophagia</taxon>
        <taxon>Chitinophagales</taxon>
        <taxon>Chitinophagaceae</taxon>
        <taxon>Chitinophaga</taxon>
    </lineage>
</organism>
<dbReference type="OrthoDB" id="609366at2"/>
<feature type="signal peptide" evidence="1">
    <location>
        <begin position="1"/>
        <end position="21"/>
    </location>
</feature>
<keyword evidence="1" id="KW-0732">Signal</keyword>
<dbReference type="RefSeq" id="WP_143081131.1">
    <property type="nucleotide sequence ID" value="NZ_FOBB01000008.1"/>
</dbReference>
<sequence length="751" mass="77517">MSKKTIQLLIGCWCCCSSVFAQTVIVTDDAAYTTGQASAALDVKSTSKGFLPPRMTAAQRTAVASPAEGLLVFQTDGTKGLYYYINGAWTILASGAGGSWSLTGNSGINSSTNFLGTTDSVSLRLRTSNTTRMSIDSVGNIGIGTLTPTQKLAVNGAIASTATTYPNYAYNSAFRMAFGESNVPANETGSVVQYGSGSSTRNMLFAFTKTNVNTSFFGNDGNQMMLGSESTRPITFRTGLVYSAANIMGSGTEIMRVSPTGVGIGVTDPANRLVVKDTLEIRHVAGVSQVLFSNTSGEGVGDFRIAGDGGDLFWQGGGGRALQMGSYHTTILGGDRQTATLPAFVSGSTLLNTGVLVKAQRDVSVALAIQPNSASQTANITEWRNASGTVMNAVAPTGYLGLGTGTPTAPLHVVGTNPVTLLGVQAGTATSTDSMLTISSGIVKKLPVSTFSTPGSSWSTTGNSGTSQTTNFVGTTSNVGLSFRTNNAQRMIIDSVGNVAIGTTAFDATNRERLLVDAGVTTSVNAIYAKGTVNNYFQMNIRNLSNGTQASSDYVATADNGTETTNFVDLGINGSGYAYQPGNPIETGQPNDCYLIGSGNDLYIVNNNVAKSTIFLVAGTAASNEAMRISPAENVGIATTSPTAKLDVGGTFKLGASGSVMNNIIKTSVSITDNTNITYTASLTKTATVTGANVNATVIVNPRTALPNGVSIAWSRVSAANTVQINFTNTGAGTFGNQVLGTVVFDITVIQ</sequence>
<evidence type="ECO:0000256" key="1">
    <source>
        <dbReference type="SAM" id="SignalP"/>
    </source>
</evidence>
<reference evidence="2 3" key="1">
    <citation type="submission" date="2016-10" db="EMBL/GenBank/DDBJ databases">
        <authorList>
            <person name="de Groot N.N."/>
        </authorList>
    </citation>
    <scope>NUCLEOTIDE SEQUENCE [LARGE SCALE GENOMIC DNA]</scope>
    <source>
        <strain evidence="2 3">DSM 21039</strain>
    </source>
</reference>
<dbReference type="Proteomes" id="UP000198984">
    <property type="component" value="Unassembled WGS sequence"/>
</dbReference>